<dbReference type="EMBL" id="GL764970">
    <property type="protein sequence ID" value="EFZ17050.1"/>
    <property type="molecule type" value="Genomic_DNA"/>
</dbReference>
<protein>
    <submittedName>
        <fullName evidence="1">Uncharacterized protein</fullName>
    </submittedName>
</protein>
<dbReference type="AlphaFoldDB" id="E9IQV5"/>
<reference evidence="1" key="1">
    <citation type="journal article" date="2011" name="Proc. Natl. Acad. Sci. U.S.A.">
        <title>The genome of the fire ant Solenopsis invicta.</title>
        <authorList>
            <person name="Wurm Y."/>
            <person name="Wang J."/>
            <person name="Riba-Grognuz O."/>
            <person name="Corona M."/>
            <person name="Nygaard S."/>
            <person name="Hunt B.G."/>
            <person name="Ingram K.K."/>
            <person name="Falquet L."/>
            <person name="Nipitwattanaphon M."/>
            <person name="Gotzek D."/>
            <person name="Dijkstra M.B."/>
            <person name="Oettler J."/>
            <person name="Comtesse F."/>
            <person name="Shih C.J."/>
            <person name="Wu W.J."/>
            <person name="Yang C.C."/>
            <person name="Thomas J."/>
            <person name="Beaudoing E."/>
            <person name="Pradervand S."/>
            <person name="Flegel V."/>
            <person name="Cook E.D."/>
            <person name="Fabbretti R."/>
            <person name="Stockinger H."/>
            <person name="Long L."/>
            <person name="Farmerie W.G."/>
            <person name="Oakey J."/>
            <person name="Boomsma J.J."/>
            <person name="Pamilo P."/>
            <person name="Yi S.V."/>
            <person name="Heinze J."/>
            <person name="Goodisman M.A."/>
            <person name="Farinelli L."/>
            <person name="Harshman K."/>
            <person name="Hulo N."/>
            <person name="Cerutti L."/>
            <person name="Xenarios I."/>
            <person name="Shoemaker D."/>
            <person name="Keller L."/>
        </authorList>
    </citation>
    <scope>NUCLEOTIDE SEQUENCE [LARGE SCALE GENOMIC DNA]</scope>
</reference>
<dbReference type="HOGENOM" id="CLU_157499_1_0_1"/>
<proteinExistence type="predicted"/>
<gene>
    <name evidence="1" type="ORF">SINV_11134</name>
</gene>
<feature type="non-terminal residue" evidence="1">
    <location>
        <position position="116"/>
    </location>
</feature>
<organism>
    <name type="scientific">Solenopsis invicta</name>
    <name type="common">Red imported fire ant</name>
    <name type="synonym">Solenopsis wagneri</name>
    <dbReference type="NCBI Taxonomy" id="13686"/>
    <lineage>
        <taxon>Eukaryota</taxon>
        <taxon>Metazoa</taxon>
        <taxon>Ecdysozoa</taxon>
        <taxon>Arthropoda</taxon>
        <taxon>Hexapoda</taxon>
        <taxon>Insecta</taxon>
        <taxon>Pterygota</taxon>
        <taxon>Neoptera</taxon>
        <taxon>Endopterygota</taxon>
        <taxon>Hymenoptera</taxon>
        <taxon>Apocrita</taxon>
        <taxon>Aculeata</taxon>
        <taxon>Formicoidea</taxon>
        <taxon>Formicidae</taxon>
        <taxon>Myrmicinae</taxon>
        <taxon>Solenopsis</taxon>
    </lineage>
</organism>
<evidence type="ECO:0000313" key="1">
    <source>
        <dbReference type="EMBL" id="EFZ17050.1"/>
    </source>
</evidence>
<sequence>MLGYGLCSFLYAYKKKLLKNNPQRCFTIEIAADIAACIFNDDITSILQIMSIMGTSLSNIHQCATRKDDRRIAQAEVRAQEQTKEARIRRRQQNLDDMCIASTAKDLYYSSGIDNS</sequence>
<name>E9IQV5_SOLIN</name>
<accession>E9IQV5</accession>